<dbReference type="OrthoDB" id="9800174at2"/>
<sequence>MAEHLPAWGAVPTPDGTRFRIWAPDAPSLTLEIEGREGIALTRDAHGWFATTLPCPAGTRYRYRLPESLGGLPVPDPASRRQSGDVHGWSVVVDPHGHAWTTEGWQGRPWHEAVVYELHAGAYGGFDGIRAQLPRLAALGVTMIELMPINDFPGARNWGYDGVLPYAPDETYGTPEALKALVDAAHAAGIGVMLDVVYNHFGPDGAYLHVYAKPFFDPDRHTPWGAAIDFREAPVRDFFIENALMWLRDYRLDGLRFDAVNAYRDPQFIATMGQAIRAALPAGRHVALVLENEFNQARFLPRPYDAQWTDDWHHCVHVLLTGETEGYYAGFRDAAPLLARSLAEGFAYQGETPPAAGSQGEHKPEPRGEPSGHLPPTAFVISLQTHDQVGNRAFGERPTVLADPDALHAASVLLLLSPMIPMLFMGEEWGSTAPFLFFTDHNAELAPLVRDGRRREFAHFAAFQDPAKRDRIPDPNDPATFAASVPDPAEAERPPHDAVSARTRALLALRRRFVMPRIPGARSAGAAVIGPKAVQAAWRMGDGALLTIAVNLAPEPVAFTHPAGEVLYGTGERLASVTREGALPGHSAVAFLAEETA</sequence>
<dbReference type="EMBL" id="BANB01000364">
    <property type="protein sequence ID" value="GAN77545.1"/>
    <property type="molecule type" value="Genomic_DNA"/>
</dbReference>
<feature type="site" description="Transition state stabilizer" evidence="16">
    <location>
        <position position="387"/>
    </location>
</feature>
<evidence type="ECO:0000256" key="8">
    <source>
        <dbReference type="ARBA" id="ARBA00023277"/>
    </source>
</evidence>
<name>A0A0D6P6Z3_9PROT</name>
<evidence type="ECO:0000256" key="6">
    <source>
        <dbReference type="ARBA" id="ARBA00022490"/>
    </source>
</evidence>
<dbReference type="InterPro" id="IPR012768">
    <property type="entry name" value="Trehalose_TreZ"/>
</dbReference>
<evidence type="ECO:0000256" key="2">
    <source>
        <dbReference type="ARBA" id="ARBA00005199"/>
    </source>
</evidence>
<dbReference type="PANTHER" id="PTHR43651">
    <property type="entry name" value="1,4-ALPHA-GLUCAN-BRANCHING ENZYME"/>
    <property type="match status" value="1"/>
</dbReference>
<dbReference type="CDD" id="cd02853">
    <property type="entry name" value="E_set_MTHase_like_N"/>
    <property type="match status" value="1"/>
</dbReference>
<dbReference type="GO" id="GO:0005737">
    <property type="term" value="C:cytoplasm"/>
    <property type="evidence" value="ECO:0007669"/>
    <property type="project" value="UniProtKB-SubCell"/>
</dbReference>
<evidence type="ECO:0000256" key="9">
    <source>
        <dbReference type="ARBA" id="ARBA00023295"/>
    </source>
</evidence>
<dbReference type="InterPro" id="IPR013783">
    <property type="entry name" value="Ig-like_fold"/>
</dbReference>
<evidence type="ECO:0000256" key="3">
    <source>
        <dbReference type="ARBA" id="ARBA00008061"/>
    </source>
</evidence>
<accession>A0A0D6P6Z3</accession>
<feature type="domain" description="Glycosyl hydrolase family 13 catalytic" evidence="18">
    <location>
        <begin position="113"/>
        <end position="454"/>
    </location>
</feature>
<evidence type="ECO:0000256" key="15">
    <source>
        <dbReference type="PIRSR" id="PIRSR006337-1"/>
    </source>
</evidence>
<evidence type="ECO:0000256" key="13">
    <source>
        <dbReference type="NCBIfam" id="TIGR02402"/>
    </source>
</evidence>
<feature type="compositionally biased region" description="Basic and acidic residues" evidence="17">
    <location>
        <begin position="360"/>
        <end position="370"/>
    </location>
</feature>
<dbReference type="InterPro" id="IPR017853">
    <property type="entry name" value="GH"/>
</dbReference>
<dbReference type="RefSeq" id="WP_048861676.1">
    <property type="nucleotide sequence ID" value="NZ_BANB01000364.1"/>
</dbReference>
<comment type="pathway">
    <text evidence="2 14">Glycan biosynthesis; trehalose biosynthesis.</text>
</comment>
<dbReference type="UniPathway" id="UPA00299"/>
<dbReference type="CDD" id="cd11325">
    <property type="entry name" value="AmyAc_GTHase"/>
    <property type="match status" value="1"/>
</dbReference>
<dbReference type="Gene3D" id="3.20.20.80">
    <property type="entry name" value="Glycosidases"/>
    <property type="match status" value="1"/>
</dbReference>
<evidence type="ECO:0000256" key="10">
    <source>
        <dbReference type="ARBA" id="ARBA00032057"/>
    </source>
</evidence>
<comment type="subcellular location">
    <subcellularLocation>
        <location evidence="1 15">Cytoplasm</location>
    </subcellularLocation>
</comment>
<evidence type="ECO:0000256" key="16">
    <source>
        <dbReference type="PIRSR" id="PIRSR006337-3"/>
    </source>
</evidence>
<dbReference type="Gene3D" id="2.60.40.10">
    <property type="entry name" value="Immunoglobulins"/>
    <property type="match status" value="1"/>
</dbReference>
<dbReference type="GO" id="GO:0005992">
    <property type="term" value="P:trehalose biosynthetic process"/>
    <property type="evidence" value="ECO:0007669"/>
    <property type="project" value="UniProtKB-UniRule"/>
</dbReference>
<dbReference type="InterPro" id="IPR022567">
    <property type="entry name" value="DUF3459"/>
</dbReference>
<organism evidence="19 20">
    <name type="scientific">Acidisphaera rubrifaciens HS-AP3</name>
    <dbReference type="NCBI Taxonomy" id="1231350"/>
    <lineage>
        <taxon>Bacteria</taxon>
        <taxon>Pseudomonadati</taxon>
        <taxon>Pseudomonadota</taxon>
        <taxon>Alphaproteobacteria</taxon>
        <taxon>Acetobacterales</taxon>
        <taxon>Acetobacteraceae</taxon>
        <taxon>Acidisphaera</taxon>
    </lineage>
</organism>
<protein>
    <recommendedName>
        <fullName evidence="5 13">Malto-oligosyltrehalose trehalohydrolase</fullName>
        <shortName evidence="14">MTHase</shortName>
        <ecNumber evidence="4 13">3.2.1.141</ecNumber>
    </recommendedName>
    <alternativeName>
        <fullName evidence="11 14">4-alpha-D-((1-&gt;4)-alpha-D-glucano)trehalose trehalohydrolase</fullName>
    </alternativeName>
    <alternativeName>
        <fullName evidence="10 14">Maltooligosyl trehalose trehalohydrolase</fullName>
    </alternativeName>
</protein>
<evidence type="ECO:0000256" key="1">
    <source>
        <dbReference type="ARBA" id="ARBA00004496"/>
    </source>
</evidence>
<keyword evidence="8" id="KW-0119">Carbohydrate metabolism</keyword>
<dbReference type="InterPro" id="IPR006047">
    <property type="entry name" value="GH13_cat_dom"/>
</dbReference>
<evidence type="ECO:0000259" key="18">
    <source>
        <dbReference type="SMART" id="SM00642"/>
    </source>
</evidence>
<dbReference type="Pfam" id="PF11941">
    <property type="entry name" value="DUF3459"/>
    <property type="match status" value="1"/>
</dbReference>
<keyword evidence="9 14" id="KW-0326">Glycosidase</keyword>
<feature type="active site" description="Proton donor" evidence="15">
    <location>
        <position position="291"/>
    </location>
</feature>
<gene>
    <name evidence="19" type="ORF">Asru_0364_02</name>
</gene>
<evidence type="ECO:0000256" key="5">
    <source>
        <dbReference type="ARBA" id="ARBA00015938"/>
    </source>
</evidence>
<keyword evidence="6" id="KW-0963">Cytoplasm</keyword>
<dbReference type="Pfam" id="PF00128">
    <property type="entry name" value="Alpha-amylase"/>
    <property type="match status" value="1"/>
</dbReference>
<dbReference type="SMART" id="SM00642">
    <property type="entry name" value="Aamy"/>
    <property type="match status" value="1"/>
</dbReference>
<dbReference type="InterPro" id="IPR044901">
    <property type="entry name" value="Trehalose_TreZ_E-set_sf"/>
</dbReference>
<dbReference type="PANTHER" id="PTHR43651:SF11">
    <property type="entry name" value="MALTO-OLIGOSYLTREHALOSE TREHALOHYDROLASE"/>
    <property type="match status" value="1"/>
</dbReference>
<comment type="caution">
    <text evidence="19">The sequence shown here is derived from an EMBL/GenBank/DDBJ whole genome shotgun (WGS) entry which is preliminary data.</text>
</comment>
<dbReference type="EC" id="3.2.1.141" evidence="4 13"/>
<comment type="catalytic activity">
    <reaction evidence="12 14">
        <text>hydrolysis of (1-&gt;4)-alpha-D-glucosidic linkage in 4-alpha-D-[(1-&gt;4)-alpha-D-glucanosyl]n trehalose to yield trehalose and (1-&gt;4)-alpha-D-glucan.</text>
        <dbReference type="EC" id="3.2.1.141"/>
    </reaction>
</comment>
<evidence type="ECO:0000313" key="20">
    <source>
        <dbReference type="Proteomes" id="UP000032680"/>
    </source>
</evidence>
<dbReference type="SUPFAM" id="SSF51445">
    <property type="entry name" value="(Trans)glycosidases"/>
    <property type="match status" value="1"/>
</dbReference>
<evidence type="ECO:0000256" key="11">
    <source>
        <dbReference type="ARBA" id="ARBA00033284"/>
    </source>
</evidence>
<feature type="region of interest" description="Disordered" evidence="17">
    <location>
        <begin position="466"/>
        <end position="499"/>
    </location>
</feature>
<dbReference type="GO" id="GO:0033942">
    <property type="term" value="F:4-alpha-D-(1-&gt;4)-alpha-D-glucanotrehalose trehalohydrolase activity"/>
    <property type="evidence" value="ECO:0007669"/>
    <property type="project" value="UniProtKB-EC"/>
</dbReference>
<dbReference type="NCBIfam" id="TIGR02402">
    <property type="entry name" value="trehalose_TreZ"/>
    <property type="match status" value="1"/>
</dbReference>
<feature type="active site" description="Nucleophile" evidence="15">
    <location>
        <position position="258"/>
    </location>
</feature>
<evidence type="ECO:0000256" key="4">
    <source>
        <dbReference type="ARBA" id="ARBA00012268"/>
    </source>
</evidence>
<dbReference type="AlphaFoldDB" id="A0A0D6P6Z3"/>
<dbReference type="Gene3D" id="1.10.10.760">
    <property type="entry name" value="E-set domains of sugar-utilizing enzymes"/>
    <property type="match status" value="1"/>
</dbReference>
<evidence type="ECO:0000256" key="14">
    <source>
        <dbReference type="PIRNR" id="PIRNR006337"/>
    </source>
</evidence>
<evidence type="ECO:0000256" key="12">
    <source>
        <dbReference type="ARBA" id="ARBA00034013"/>
    </source>
</evidence>
<proteinExistence type="inferred from homology"/>
<evidence type="ECO:0000256" key="17">
    <source>
        <dbReference type="SAM" id="MobiDB-lite"/>
    </source>
</evidence>
<evidence type="ECO:0000313" key="19">
    <source>
        <dbReference type="EMBL" id="GAN77545.1"/>
    </source>
</evidence>
<reference evidence="19 20" key="1">
    <citation type="submission" date="2012-11" db="EMBL/GenBank/DDBJ databases">
        <title>Whole genome sequence of Acidisphaera rubrifaciens HS-AP3.</title>
        <authorList>
            <person name="Azuma Y."/>
            <person name="Higashiura N."/>
            <person name="Hirakawa H."/>
            <person name="Matsushita K."/>
        </authorList>
    </citation>
    <scope>NUCLEOTIDE SEQUENCE [LARGE SCALE GENOMIC DNA]</scope>
    <source>
        <strain evidence="19 20">HS-AP3</strain>
    </source>
</reference>
<dbReference type="PIRSF" id="PIRSF006337">
    <property type="entry name" value="Trehalose_TreZ"/>
    <property type="match status" value="1"/>
</dbReference>
<keyword evidence="7 14" id="KW-0378">Hydrolase</keyword>
<dbReference type="SUPFAM" id="SSF81296">
    <property type="entry name" value="E set domains"/>
    <property type="match status" value="1"/>
</dbReference>
<feature type="region of interest" description="Disordered" evidence="17">
    <location>
        <begin position="349"/>
        <end position="377"/>
    </location>
</feature>
<evidence type="ECO:0000256" key="7">
    <source>
        <dbReference type="ARBA" id="ARBA00022801"/>
    </source>
</evidence>
<comment type="similarity">
    <text evidence="3 14">Belongs to the glycosyl hydrolase 13 family.</text>
</comment>
<dbReference type="Proteomes" id="UP000032680">
    <property type="component" value="Unassembled WGS sequence"/>
</dbReference>
<dbReference type="InterPro" id="IPR014756">
    <property type="entry name" value="Ig_E-set"/>
</dbReference>
<keyword evidence="20" id="KW-1185">Reference proteome</keyword>